<accession>A0A517TX43</accession>
<dbReference type="EMBL" id="CP036339">
    <property type="protein sequence ID" value="QDT72948.1"/>
    <property type="molecule type" value="Genomic_DNA"/>
</dbReference>
<reference evidence="1 2" key="1">
    <citation type="submission" date="2019-02" db="EMBL/GenBank/DDBJ databases">
        <title>Deep-cultivation of Planctomycetes and their phenomic and genomic characterization uncovers novel biology.</title>
        <authorList>
            <person name="Wiegand S."/>
            <person name="Jogler M."/>
            <person name="Boedeker C."/>
            <person name="Pinto D."/>
            <person name="Vollmers J."/>
            <person name="Rivas-Marin E."/>
            <person name="Kohn T."/>
            <person name="Peeters S.H."/>
            <person name="Heuer A."/>
            <person name="Rast P."/>
            <person name="Oberbeckmann S."/>
            <person name="Bunk B."/>
            <person name="Jeske O."/>
            <person name="Meyerdierks A."/>
            <person name="Storesund J.E."/>
            <person name="Kallscheuer N."/>
            <person name="Luecker S."/>
            <person name="Lage O.M."/>
            <person name="Pohl T."/>
            <person name="Merkel B.J."/>
            <person name="Hornburger P."/>
            <person name="Mueller R.-W."/>
            <person name="Bruemmer F."/>
            <person name="Labrenz M."/>
            <person name="Spormann A.M."/>
            <person name="Op den Camp H."/>
            <person name="Overmann J."/>
            <person name="Amann R."/>
            <person name="Jetten M.S.M."/>
            <person name="Mascher T."/>
            <person name="Medema M.H."/>
            <person name="Devos D.P."/>
            <person name="Kaster A.-K."/>
            <person name="Ovreas L."/>
            <person name="Rohde M."/>
            <person name="Galperin M.Y."/>
            <person name="Jogler C."/>
        </authorList>
    </citation>
    <scope>NUCLEOTIDE SEQUENCE [LARGE SCALE GENOMIC DNA]</scope>
    <source>
        <strain evidence="1 2">I41</strain>
    </source>
</reference>
<proteinExistence type="predicted"/>
<evidence type="ECO:0000313" key="1">
    <source>
        <dbReference type="EMBL" id="QDT72948.1"/>
    </source>
</evidence>
<evidence type="ECO:0000313" key="2">
    <source>
        <dbReference type="Proteomes" id="UP000317909"/>
    </source>
</evidence>
<dbReference type="AlphaFoldDB" id="A0A517TX43"/>
<keyword evidence="2" id="KW-1185">Reference proteome</keyword>
<dbReference type="KEGG" id="llh:I41_21350"/>
<protein>
    <submittedName>
        <fullName evidence="1">Uncharacterized protein</fullName>
    </submittedName>
</protein>
<dbReference type="Proteomes" id="UP000317909">
    <property type="component" value="Chromosome"/>
</dbReference>
<sequence length="100" mass="11008">MHRQGFDELTQPAKAELLGLLTLQMRLCDQSGPLLVMLQRTVASLARCYAGEAKRLEIPVPADSPLLAGAADDEWKIAKVEQTLEVDQENELTCKSPDTD</sequence>
<organism evidence="1 2">
    <name type="scientific">Lacipirellula limnantheis</name>
    <dbReference type="NCBI Taxonomy" id="2528024"/>
    <lineage>
        <taxon>Bacteria</taxon>
        <taxon>Pseudomonadati</taxon>
        <taxon>Planctomycetota</taxon>
        <taxon>Planctomycetia</taxon>
        <taxon>Pirellulales</taxon>
        <taxon>Lacipirellulaceae</taxon>
        <taxon>Lacipirellula</taxon>
    </lineage>
</organism>
<name>A0A517TX43_9BACT</name>
<gene>
    <name evidence="1" type="ORF">I41_21350</name>
</gene>